<dbReference type="AlphaFoldDB" id="A0A7S0BA98"/>
<proteinExistence type="predicted"/>
<protein>
    <submittedName>
        <fullName evidence="1">Uncharacterized protein</fullName>
    </submittedName>
</protein>
<accession>A0A7S0BA98</accession>
<reference evidence="1" key="1">
    <citation type="submission" date="2021-01" db="EMBL/GenBank/DDBJ databases">
        <authorList>
            <person name="Corre E."/>
            <person name="Pelletier E."/>
            <person name="Niang G."/>
            <person name="Scheremetjew M."/>
            <person name="Finn R."/>
            <person name="Kale V."/>
            <person name="Holt S."/>
            <person name="Cochrane G."/>
            <person name="Meng A."/>
            <person name="Brown T."/>
            <person name="Cohen L."/>
        </authorList>
    </citation>
    <scope>NUCLEOTIDE SEQUENCE</scope>
    <source>
        <strain evidence="1">Pbaha01</strain>
    </source>
</reference>
<evidence type="ECO:0000313" key="1">
    <source>
        <dbReference type="EMBL" id="CAD8388208.1"/>
    </source>
</evidence>
<gene>
    <name evidence="1" type="ORF">PBAH0796_LOCUS31896</name>
</gene>
<organism evidence="1">
    <name type="scientific">Pyrodinium bahamense</name>
    <dbReference type="NCBI Taxonomy" id="73915"/>
    <lineage>
        <taxon>Eukaryota</taxon>
        <taxon>Sar</taxon>
        <taxon>Alveolata</taxon>
        <taxon>Dinophyceae</taxon>
        <taxon>Gonyaulacales</taxon>
        <taxon>Pyrocystaceae</taxon>
        <taxon>Pyrodinium</taxon>
    </lineage>
</organism>
<name>A0A7S0BA98_9DINO</name>
<dbReference type="EMBL" id="HBEG01052438">
    <property type="protein sequence ID" value="CAD8388208.1"/>
    <property type="molecule type" value="Transcribed_RNA"/>
</dbReference>
<sequence>MERIMSYMWDKQKGKFDLSRLRSHCPWLTADDCLYSFSPYPPHRGPIMDAHATYQAAPPLFTSFARHGSVQTEEKGWVQASFCDDISSALDYSARACEVF</sequence>